<evidence type="ECO:0000256" key="20">
    <source>
        <dbReference type="ARBA" id="ARBA00029719"/>
    </source>
</evidence>
<evidence type="ECO:0000256" key="9">
    <source>
        <dbReference type="ARBA" id="ARBA00022723"/>
    </source>
</evidence>
<keyword evidence="8 23" id="KW-0812">Transmembrane</keyword>
<keyword evidence="19 23" id="KW-0472">Membrane</keyword>
<keyword evidence="17" id="KW-0186">Copper</keyword>
<evidence type="ECO:0000256" key="7">
    <source>
        <dbReference type="ARBA" id="ARBA00022553"/>
    </source>
</evidence>
<dbReference type="GO" id="GO:0005886">
    <property type="term" value="C:plasma membrane"/>
    <property type="evidence" value="ECO:0007669"/>
    <property type="project" value="UniProtKB-SubCell"/>
</dbReference>
<dbReference type="PRINTS" id="PR00119">
    <property type="entry name" value="CATATPASE"/>
</dbReference>
<dbReference type="GO" id="GO:0043682">
    <property type="term" value="F:P-type divalent copper transporter activity"/>
    <property type="evidence" value="ECO:0007669"/>
    <property type="project" value="TreeGrafter"/>
</dbReference>
<evidence type="ECO:0000256" key="4">
    <source>
        <dbReference type="ARBA" id="ARBA00015102"/>
    </source>
</evidence>
<dbReference type="STRING" id="632773.BBEV_1732"/>
<dbReference type="InterPro" id="IPR006121">
    <property type="entry name" value="HMA_dom"/>
</dbReference>
<evidence type="ECO:0000256" key="6">
    <source>
        <dbReference type="ARBA" id="ARBA00022475"/>
    </source>
</evidence>
<organism evidence="25 26">
    <name type="scientific">Salisediminibacterium beveridgei</name>
    <dbReference type="NCBI Taxonomy" id="632773"/>
    <lineage>
        <taxon>Bacteria</taxon>
        <taxon>Bacillati</taxon>
        <taxon>Bacillota</taxon>
        <taxon>Bacilli</taxon>
        <taxon>Bacillales</taxon>
        <taxon>Bacillaceae</taxon>
        <taxon>Salisediminibacterium</taxon>
    </lineage>
</organism>
<dbReference type="InterPro" id="IPR036412">
    <property type="entry name" value="HAD-like_sf"/>
</dbReference>
<dbReference type="PRINTS" id="PR00942">
    <property type="entry name" value="CUATPASEI"/>
</dbReference>
<keyword evidence="18" id="KW-0406">Ion transport</keyword>
<dbReference type="InterPro" id="IPR036163">
    <property type="entry name" value="HMA_dom_sf"/>
</dbReference>
<name>A0A1D7QVQ5_9BACI</name>
<dbReference type="InterPro" id="IPR006122">
    <property type="entry name" value="HMA_Cu_ion-bd"/>
</dbReference>
<evidence type="ECO:0000256" key="14">
    <source>
        <dbReference type="ARBA" id="ARBA00022842"/>
    </source>
</evidence>
<dbReference type="InterPro" id="IPR023299">
    <property type="entry name" value="ATPase_P-typ_cyto_dom_N"/>
</dbReference>
<dbReference type="PROSITE" id="PS00154">
    <property type="entry name" value="ATPASE_E1_E2"/>
    <property type="match status" value="1"/>
</dbReference>
<dbReference type="InterPro" id="IPR027256">
    <property type="entry name" value="P-typ_ATPase_IB"/>
</dbReference>
<proteinExistence type="inferred from homology"/>
<accession>A0A1D7QVQ5</accession>
<keyword evidence="5" id="KW-0813">Transport</keyword>
<dbReference type="SFLD" id="SFLDF00027">
    <property type="entry name" value="p-type_atpase"/>
    <property type="match status" value="1"/>
</dbReference>
<comment type="catalytic activity">
    <reaction evidence="22">
        <text>Cu(+)(in) + ATP + H2O = Cu(+)(out) + ADP + phosphate + H(+)</text>
        <dbReference type="Rhea" id="RHEA:25792"/>
        <dbReference type="ChEBI" id="CHEBI:15377"/>
        <dbReference type="ChEBI" id="CHEBI:15378"/>
        <dbReference type="ChEBI" id="CHEBI:30616"/>
        <dbReference type="ChEBI" id="CHEBI:43474"/>
        <dbReference type="ChEBI" id="CHEBI:49552"/>
        <dbReference type="ChEBI" id="CHEBI:456216"/>
        <dbReference type="EC" id="7.2.2.8"/>
    </reaction>
</comment>
<evidence type="ECO:0000256" key="23">
    <source>
        <dbReference type="RuleBase" id="RU362081"/>
    </source>
</evidence>
<keyword evidence="9 23" id="KW-0479">Metal-binding</keyword>
<feature type="transmembrane region" description="Helical" evidence="23">
    <location>
        <begin position="250"/>
        <end position="270"/>
    </location>
</feature>
<evidence type="ECO:0000256" key="16">
    <source>
        <dbReference type="ARBA" id="ARBA00022989"/>
    </source>
</evidence>
<dbReference type="InterPro" id="IPR008250">
    <property type="entry name" value="ATPase_P-typ_transduc_dom_A_sf"/>
</dbReference>
<dbReference type="InterPro" id="IPR018303">
    <property type="entry name" value="ATPase_P-typ_P_site"/>
</dbReference>
<keyword evidence="26" id="KW-1185">Reference proteome</keyword>
<dbReference type="NCBIfam" id="TIGR01494">
    <property type="entry name" value="ATPase_P-type"/>
    <property type="match status" value="1"/>
</dbReference>
<evidence type="ECO:0000313" key="25">
    <source>
        <dbReference type="EMBL" id="AOM83093.1"/>
    </source>
</evidence>
<dbReference type="GO" id="GO:0005507">
    <property type="term" value="F:copper ion binding"/>
    <property type="evidence" value="ECO:0007669"/>
    <property type="project" value="InterPro"/>
</dbReference>
<keyword evidence="11 23" id="KW-0547">Nucleotide-binding</keyword>
<evidence type="ECO:0000256" key="5">
    <source>
        <dbReference type="ARBA" id="ARBA00022448"/>
    </source>
</evidence>
<dbReference type="Pfam" id="PF00122">
    <property type="entry name" value="E1-E2_ATPase"/>
    <property type="match status" value="1"/>
</dbReference>
<dbReference type="Gene3D" id="3.30.70.100">
    <property type="match status" value="2"/>
</dbReference>
<feature type="transmembrane region" description="Helical" evidence="23">
    <location>
        <begin position="193"/>
        <end position="212"/>
    </location>
</feature>
<evidence type="ECO:0000256" key="10">
    <source>
        <dbReference type="ARBA" id="ARBA00022737"/>
    </source>
</evidence>
<keyword evidence="7" id="KW-0597">Phosphoprotein</keyword>
<dbReference type="FunFam" id="3.30.70.100:FF:000005">
    <property type="entry name" value="Copper-exporting P-type ATPase A"/>
    <property type="match status" value="2"/>
</dbReference>
<dbReference type="CDD" id="cd00371">
    <property type="entry name" value="HMA"/>
    <property type="match status" value="2"/>
</dbReference>
<dbReference type="AlphaFoldDB" id="A0A1D7QVQ5"/>
<evidence type="ECO:0000256" key="1">
    <source>
        <dbReference type="ARBA" id="ARBA00004651"/>
    </source>
</evidence>
<keyword evidence="6 23" id="KW-1003">Cell membrane</keyword>
<dbReference type="SFLD" id="SFLDG00002">
    <property type="entry name" value="C1.7:_P-type_atpase_like"/>
    <property type="match status" value="1"/>
</dbReference>
<dbReference type="SUPFAM" id="SSF81653">
    <property type="entry name" value="Calcium ATPase, transduction domain A"/>
    <property type="match status" value="1"/>
</dbReference>
<dbReference type="FunFam" id="3.40.50.1000:FF:000144">
    <property type="entry name" value="copper-transporting ATPase 1 isoform X2"/>
    <property type="match status" value="1"/>
</dbReference>
<evidence type="ECO:0000256" key="18">
    <source>
        <dbReference type="ARBA" id="ARBA00023065"/>
    </source>
</evidence>
<keyword evidence="14" id="KW-0460">Magnesium</keyword>
<dbReference type="Pfam" id="PF00403">
    <property type="entry name" value="HMA"/>
    <property type="match status" value="2"/>
</dbReference>
<dbReference type="PROSITE" id="PS50846">
    <property type="entry name" value="HMA_2"/>
    <property type="match status" value="2"/>
</dbReference>
<dbReference type="PATRIC" id="fig|632773.3.peg.1819"/>
<feature type="transmembrane region" description="Helical" evidence="23">
    <location>
        <begin position="224"/>
        <end position="244"/>
    </location>
</feature>
<dbReference type="EC" id="7.2.2.8" evidence="3"/>
<dbReference type="InterPro" id="IPR001757">
    <property type="entry name" value="P_typ_ATPase"/>
</dbReference>
<evidence type="ECO:0000256" key="13">
    <source>
        <dbReference type="ARBA" id="ARBA00022840"/>
    </source>
</evidence>
<dbReference type="NCBIfam" id="TIGR00003">
    <property type="entry name" value="copper ion binding protein"/>
    <property type="match status" value="2"/>
</dbReference>
<feature type="domain" description="HMA" evidence="24">
    <location>
        <begin position="71"/>
        <end position="137"/>
    </location>
</feature>
<evidence type="ECO:0000256" key="8">
    <source>
        <dbReference type="ARBA" id="ARBA00022692"/>
    </source>
</evidence>
<dbReference type="SUPFAM" id="SSF55008">
    <property type="entry name" value="HMA, heavy metal-associated domain"/>
    <property type="match status" value="2"/>
</dbReference>
<evidence type="ECO:0000313" key="26">
    <source>
        <dbReference type="Proteomes" id="UP000094463"/>
    </source>
</evidence>
<keyword evidence="10" id="KW-0677">Repeat</keyword>
<dbReference type="SUPFAM" id="SSF81665">
    <property type="entry name" value="Calcium ATPase, transmembrane domain M"/>
    <property type="match status" value="1"/>
</dbReference>
<dbReference type="GO" id="GO:0016887">
    <property type="term" value="F:ATP hydrolysis activity"/>
    <property type="evidence" value="ECO:0007669"/>
    <property type="project" value="InterPro"/>
</dbReference>
<evidence type="ECO:0000256" key="17">
    <source>
        <dbReference type="ARBA" id="ARBA00023008"/>
    </source>
</evidence>
<dbReference type="InterPro" id="IPR023214">
    <property type="entry name" value="HAD_sf"/>
</dbReference>
<protein>
    <recommendedName>
        <fullName evidence="4">Copper-exporting P-type ATPase</fullName>
        <ecNumber evidence="3">7.2.2.8</ecNumber>
    </recommendedName>
    <alternativeName>
        <fullName evidence="20">Copper-exporting P-type ATPase A</fullName>
    </alternativeName>
    <alternativeName>
        <fullName evidence="21">Cu(+)-exporting ATPase</fullName>
    </alternativeName>
</protein>
<dbReference type="PANTHER" id="PTHR43520">
    <property type="entry name" value="ATP7, ISOFORM B"/>
    <property type="match status" value="1"/>
</dbReference>
<evidence type="ECO:0000256" key="21">
    <source>
        <dbReference type="ARBA" id="ARBA00033239"/>
    </source>
</evidence>
<dbReference type="NCBIfam" id="TIGR01525">
    <property type="entry name" value="ATPase-IB_hvy"/>
    <property type="match status" value="1"/>
</dbReference>
<dbReference type="SFLD" id="SFLDS00003">
    <property type="entry name" value="Haloacid_Dehalogenase"/>
    <property type="match status" value="1"/>
</dbReference>
<comment type="subcellular location">
    <subcellularLocation>
        <location evidence="1">Cell membrane</location>
        <topology evidence="1">Multi-pass membrane protein</topology>
    </subcellularLocation>
</comment>
<dbReference type="InterPro" id="IPR017969">
    <property type="entry name" value="Heavy-metal-associated_CS"/>
</dbReference>
<feature type="transmembrane region" description="Helical" evidence="23">
    <location>
        <begin position="159"/>
        <end position="181"/>
    </location>
</feature>
<reference evidence="25 26" key="1">
    <citation type="submission" date="2015-08" db="EMBL/GenBank/DDBJ databases">
        <title>The complete genome sequence of Bacillus beveridgei MLTeJB.</title>
        <authorList>
            <person name="Hanson T.E."/>
            <person name="Mesa C."/>
            <person name="Basesman S.M."/>
            <person name="Oremland R.S."/>
        </authorList>
    </citation>
    <scope>NUCLEOTIDE SEQUENCE [LARGE SCALE GENOMIC DNA]</scope>
    <source>
        <strain evidence="25 26">MLTeJB</strain>
    </source>
</reference>
<keyword evidence="13 23" id="KW-0067">ATP-binding</keyword>
<dbReference type="FunFam" id="2.70.150.10:FF:000020">
    <property type="entry name" value="Copper-exporting P-type ATPase A"/>
    <property type="match status" value="1"/>
</dbReference>
<feature type="transmembrane region" description="Helical" evidence="23">
    <location>
        <begin position="404"/>
        <end position="426"/>
    </location>
</feature>
<dbReference type="PROSITE" id="PS01047">
    <property type="entry name" value="HMA_1"/>
    <property type="match status" value="2"/>
</dbReference>
<dbReference type="Gene3D" id="3.40.1110.10">
    <property type="entry name" value="Calcium-transporting ATPase, cytoplasmic domain N"/>
    <property type="match status" value="1"/>
</dbReference>
<evidence type="ECO:0000256" key="22">
    <source>
        <dbReference type="ARBA" id="ARBA00049289"/>
    </source>
</evidence>
<dbReference type="Gene3D" id="2.70.150.10">
    <property type="entry name" value="Calcium-transporting ATPase, cytoplasmic transduction domain A"/>
    <property type="match status" value="1"/>
</dbReference>
<dbReference type="GO" id="GO:0005524">
    <property type="term" value="F:ATP binding"/>
    <property type="evidence" value="ECO:0007669"/>
    <property type="project" value="UniProtKB-UniRule"/>
</dbReference>
<evidence type="ECO:0000256" key="19">
    <source>
        <dbReference type="ARBA" id="ARBA00023136"/>
    </source>
</evidence>
<dbReference type="OrthoDB" id="9813266at2"/>
<evidence type="ECO:0000256" key="12">
    <source>
        <dbReference type="ARBA" id="ARBA00022796"/>
    </source>
</evidence>
<dbReference type="InterPro" id="IPR059000">
    <property type="entry name" value="ATPase_P-type_domA"/>
</dbReference>
<evidence type="ECO:0000259" key="24">
    <source>
        <dbReference type="PROSITE" id="PS50846"/>
    </source>
</evidence>
<gene>
    <name evidence="25" type="primary">copA</name>
    <name evidence="25" type="ORF">BBEV_1732</name>
</gene>
<dbReference type="InterPro" id="IPR044492">
    <property type="entry name" value="P_typ_ATPase_HD_dom"/>
</dbReference>
<dbReference type="Gene3D" id="3.40.50.1000">
    <property type="entry name" value="HAD superfamily/HAD-like"/>
    <property type="match status" value="1"/>
</dbReference>
<dbReference type="PANTHER" id="PTHR43520:SF8">
    <property type="entry name" value="P-TYPE CU(+) TRANSPORTER"/>
    <property type="match status" value="1"/>
</dbReference>
<dbReference type="NCBIfam" id="TIGR01511">
    <property type="entry name" value="ATPase-IB1_Cu"/>
    <property type="match status" value="1"/>
</dbReference>
<feature type="transmembrane region" description="Helical" evidence="23">
    <location>
        <begin position="748"/>
        <end position="765"/>
    </location>
</feature>
<dbReference type="GO" id="GO:0140581">
    <property type="term" value="F:P-type monovalent copper transporter activity"/>
    <property type="evidence" value="ECO:0007669"/>
    <property type="project" value="UniProtKB-EC"/>
</dbReference>
<feature type="transmembrane region" description="Helical" evidence="23">
    <location>
        <begin position="432"/>
        <end position="454"/>
    </location>
</feature>
<keyword evidence="12" id="KW-0187">Copper transport</keyword>
<feature type="domain" description="HMA" evidence="24">
    <location>
        <begin position="4"/>
        <end position="69"/>
    </location>
</feature>
<keyword evidence="25" id="KW-0378">Hydrolase</keyword>
<dbReference type="GO" id="GO:0055070">
    <property type="term" value="P:copper ion homeostasis"/>
    <property type="evidence" value="ECO:0007669"/>
    <property type="project" value="TreeGrafter"/>
</dbReference>
<sequence>MAKKTVELPVTGMTCASCSSRIEKVLNKQEDVDATVNLTMERATVTYDEDKVTTEDIIQKIEKLGFSVDQETVEFDIEGMTCAACSARIEKVLGKTAGVDSVSVNLAMERGQVSYIPGLVDEQDLYDKVKKIGFKAKAIAGNEESKRDKKDEHVKRQKFLFIFALAFSLPLFVTMIDHFYPQEMLLPHWLMNGYFQWALATPVQFYAGWQFYRGAYKSLRGGSANMDVLVAMGTSAAYFYSVYLVLVGEVYLFFETSAVIITLILLGKLLEARAKGQTSEAIKKLMGMQARTATVVRNGAEVQVAIDDVQKGDIIKVKPGEKIPVDGIVTDGYSSVDESMLTGESIPVEKNKGDEMIGATINKNGSLYFEATKIGKETTLAQIIKVVEQAQGSKAPIQRMVDIISGYFVPGAVMIAILSFVGWYFFAGASFQVALINFTAVLVIACPCALGLATPTSIMVGTGKGAETGILYKGGEHLERAHHTDTVVLDKTGTITNGTPEVTNVMLLSNQLKDEAYLVKLAASIEAYSEHPLGEAIVHYAQEQEIETVKVDDFTAVPGHGLSGVIEGRKLLIGTRKLMISEDIDVSSFEEQMAELEQQGKTVMIVGFDGEAAALIAVADQVKETSQQAVRQLHDLGYEVVMLTGDNERTARAIAASVGIDQVFSEVLPEEKAMKVKELQKQGKRVIMVGDGINDAPALAMADIGMAIGTGTDVAMEAADITLMRGDLRSIPQAIRLSHLTMRNIKQNLFWAFIYNSIGLPIAALGFLAPWVAGAAMAFSSVSVVSNSLRLKRVKVD</sequence>
<dbReference type="EMBL" id="CP012502">
    <property type="protein sequence ID" value="AOM83093.1"/>
    <property type="molecule type" value="Genomic_DNA"/>
</dbReference>
<evidence type="ECO:0000256" key="3">
    <source>
        <dbReference type="ARBA" id="ARBA00012517"/>
    </source>
</evidence>
<dbReference type="CDD" id="cd02094">
    <property type="entry name" value="P-type_ATPase_Cu-like"/>
    <property type="match status" value="1"/>
</dbReference>
<keyword evidence="16 23" id="KW-1133">Transmembrane helix</keyword>
<evidence type="ECO:0000256" key="11">
    <source>
        <dbReference type="ARBA" id="ARBA00022741"/>
    </source>
</evidence>
<evidence type="ECO:0000256" key="2">
    <source>
        <dbReference type="ARBA" id="ARBA00006024"/>
    </source>
</evidence>
<keyword evidence="15" id="KW-1278">Translocase</keyword>
<dbReference type="PRINTS" id="PR00943">
    <property type="entry name" value="CUATPASE"/>
</dbReference>
<dbReference type="SUPFAM" id="SSF56784">
    <property type="entry name" value="HAD-like"/>
    <property type="match status" value="1"/>
</dbReference>
<evidence type="ECO:0000256" key="15">
    <source>
        <dbReference type="ARBA" id="ARBA00022967"/>
    </source>
</evidence>
<comment type="similarity">
    <text evidence="2 23">Belongs to the cation transport ATPase (P-type) (TC 3.A.3) family. Type IB subfamily.</text>
</comment>
<dbReference type="Proteomes" id="UP000094463">
    <property type="component" value="Chromosome"/>
</dbReference>
<dbReference type="RefSeq" id="WP_069365108.1">
    <property type="nucleotide sequence ID" value="NZ_CP012502.1"/>
</dbReference>
<dbReference type="Pfam" id="PF00702">
    <property type="entry name" value="Hydrolase"/>
    <property type="match status" value="1"/>
</dbReference>
<dbReference type="InterPro" id="IPR023298">
    <property type="entry name" value="ATPase_P-typ_TM_dom_sf"/>
</dbReference>
<dbReference type="KEGG" id="bbev:BBEV_1732"/>